<organism evidence="1 2">
    <name type="scientific">Pseudoscardovia suis</name>
    <dbReference type="NCBI Taxonomy" id="987063"/>
    <lineage>
        <taxon>Bacteria</taxon>
        <taxon>Bacillati</taxon>
        <taxon>Actinomycetota</taxon>
        <taxon>Actinomycetes</taxon>
        <taxon>Bifidobacteriales</taxon>
        <taxon>Bifidobacteriaceae</taxon>
        <taxon>Pseudoscardovia</taxon>
    </lineage>
</organism>
<dbReference type="OrthoDB" id="3194840at2"/>
<sequence>MSDQTAFAAVDDVAARWRTLTTEETTRAASLLADASDIIRTQPGSRWKSCSAQTLTRITCAMVIRCMDAGTGMSGVTQSTQSVGPVSESMTWGSADGGGAGSLWLTRAEKQALGIGVQTAFTIPMGGVE</sequence>
<evidence type="ECO:0000313" key="1">
    <source>
        <dbReference type="EMBL" id="OZG52768.1"/>
    </source>
</evidence>
<accession>A0A261F101</accession>
<dbReference type="AlphaFoldDB" id="A0A261F101"/>
<reference evidence="1 2" key="1">
    <citation type="journal article" date="2017" name="BMC Genomics">
        <title>Comparative genomic and phylogenomic analyses of the Bifidobacteriaceae family.</title>
        <authorList>
            <person name="Lugli G.A."/>
            <person name="Milani C."/>
            <person name="Turroni F."/>
            <person name="Duranti S."/>
            <person name="Mancabelli L."/>
            <person name="Mangifesta M."/>
            <person name="Ferrario C."/>
            <person name="Modesto M."/>
            <person name="Mattarelli P."/>
            <person name="Jiri K."/>
            <person name="van Sinderen D."/>
            <person name="Ventura M."/>
        </authorList>
    </citation>
    <scope>NUCLEOTIDE SEQUENCE [LARGE SCALE GENOMIC DNA]</scope>
    <source>
        <strain evidence="1 2">DSM 24744</strain>
    </source>
</reference>
<dbReference type="EMBL" id="MWWQ01000005">
    <property type="protein sequence ID" value="OZG52768.1"/>
    <property type="molecule type" value="Genomic_DNA"/>
</dbReference>
<name>A0A261F101_9BIFI</name>
<gene>
    <name evidence="1" type="ORF">PSSU_0386</name>
</gene>
<dbReference type="RefSeq" id="WP_094690713.1">
    <property type="nucleotide sequence ID" value="NZ_MWWQ01000005.1"/>
</dbReference>
<protein>
    <submittedName>
        <fullName evidence="1">Phage protein Gp19/Gp15/Gp42</fullName>
    </submittedName>
</protein>
<evidence type="ECO:0000313" key="2">
    <source>
        <dbReference type="Proteomes" id="UP000216454"/>
    </source>
</evidence>
<dbReference type="Proteomes" id="UP000216454">
    <property type="component" value="Unassembled WGS sequence"/>
</dbReference>
<proteinExistence type="predicted"/>
<comment type="caution">
    <text evidence="1">The sequence shown here is derived from an EMBL/GenBank/DDBJ whole genome shotgun (WGS) entry which is preliminary data.</text>
</comment>
<keyword evidence="2" id="KW-1185">Reference proteome</keyword>